<accession>A0A0D0GAC0</accession>
<dbReference type="Proteomes" id="UP000032047">
    <property type="component" value="Unassembled WGS sequence"/>
</dbReference>
<dbReference type="PATRIC" id="fig|265546.4.peg.799"/>
<organism evidence="1 2">
    <name type="scientific">Anoxybacillus ayderensis</name>
    <dbReference type="NCBI Taxonomy" id="265546"/>
    <lineage>
        <taxon>Bacteria</taxon>
        <taxon>Bacillati</taxon>
        <taxon>Bacillota</taxon>
        <taxon>Bacilli</taxon>
        <taxon>Bacillales</taxon>
        <taxon>Anoxybacillaceae</taxon>
        <taxon>Anoxybacillus</taxon>
    </lineage>
</organism>
<gene>
    <name evidence="1" type="ORF">JV16_00778</name>
</gene>
<keyword evidence="2" id="KW-1185">Reference proteome</keyword>
<protein>
    <submittedName>
        <fullName evidence="1">Stage III sporulation protein AF</fullName>
    </submittedName>
</protein>
<evidence type="ECO:0000313" key="1">
    <source>
        <dbReference type="EMBL" id="KIP22230.1"/>
    </source>
</evidence>
<dbReference type="Pfam" id="PF09581">
    <property type="entry name" value="Spore_III_AF"/>
    <property type="match status" value="1"/>
</dbReference>
<accession>A0A7W0C4G3</accession>
<dbReference type="AlphaFoldDB" id="A0A0D0GAC0"/>
<sequence length="189" mass="21554">MGLLTEWISHIITFILLAVVIELILPNGSFQKYVKMVVGLLFIFILFSPLLRLFHGDVNTWFASIQQQQHATLENDIEKKKKEIQASQRAYILEQMAVQLKNIAAEELMRTYGLTVTDISLTIGESEQIPPQIEAITVELAEETTSVVKPIRIPSSPSITEKHDDIARFLAQMWGVDPQMITIHLERRE</sequence>
<dbReference type="EMBL" id="JXTG01000002">
    <property type="protein sequence ID" value="KIP22230.1"/>
    <property type="molecule type" value="Genomic_DNA"/>
</dbReference>
<dbReference type="NCBIfam" id="TIGR02896">
    <property type="entry name" value="spore_III_AF"/>
    <property type="match status" value="1"/>
</dbReference>
<comment type="caution">
    <text evidence="1">The sequence shown here is derived from an EMBL/GenBank/DDBJ whole genome shotgun (WGS) entry which is preliminary data.</text>
</comment>
<reference evidence="1 2" key="1">
    <citation type="submission" date="2015-01" db="EMBL/GenBank/DDBJ databases">
        <title>Genome sequence of Anoxybacillus ayderensis strain AB04.</title>
        <authorList>
            <person name="Belduz A.O."/>
            <person name="Canakci S."/>
            <person name="Chan K.-G."/>
            <person name="Kahar U.M."/>
            <person name="Yaakob A.S."/>
            <person name="Chan C.S."/>
            <person name="Goh K.M."/>
        </authorList>
    </citation>
    <scope>NUCLEOTIDE SEQUENCE [LARGE SCALE GENOMIC DNA]</scope>
    <source>
        <strain evidence="1 2">AB04</strain>
    </source>
</reference>
<name>A0A0D0GAC0_9BACL</name>
<dbReference type="RefSeq" id="WP_021095244.1">
    <property type="nucleotide sequence ID" value="NZ_ANOC01000039.1"/>
</dbReference>
<dbReference type="InterPro" id="IPR014245">
    <property type="entry name" value="Spore_III_AF"/>
</dbReference>
<evidence type="ECO:0000313" key="2">
    <source>
        <dbReference type="Proteomes" id="UP000032047"/>
    </source>
</evidence>
<proteinExistence type="predicted"/>